<dbReference type="Proteomes" id="UP000575241">
    <property type="component" value="Unassembled WGS sequence"/>
</dbReference>
<protein>
    <recommendedName>
        <fullName evidence="4">Lipoprotein</fullName>
    </recommendedName>
</protein>
<comment type="caution">
    <text evidence="2">The sequence shown here is derived from an EMBL/GenBank/DDBJ whole genome shotgun (WGS) entry which is preliminary data.</text>
</comment>
<name>A0A7W7JY69_9SPHN</name>
<evidence type="ECO:0008006" key="4">
    <source>
        <dbReference type="Google" id="ProtNLM"/>
    </source>
</evidence>
<evidence type="ECO:0000313" key="2">
    <source>
        <dbReference type="EMBL" id="MBB4837429.1"/>
    </source>
</evidence>
<evidence type="ECO:0000256" key="1">
    <source>
        <dbReference type="SAM" id="MobiDB-lite"/>
    </source>
</evidence>
<accession>A0A7W7JY69</accession>
<proteinExistence type="predicted"/>
<feature type="region of interest" description="Disordered" evidence="1">
    <location>
        <begin position="88"/>
        <end position="108"/>
    </location>
</feature>
<evidence type="ECO:0000313" key="3">
    <source>
        <dbReference type="Proteomes" id="UP000575241"/>
    </source>
</evidence>
<sequence>MANAIRYLALAAAVFALGGCSSDAQRLRQSGLASSGQWAPEWGWRCWSRFEVEGETVTILRDFEASGTINPYLIQSYDHEPHGTYWMIDPRPDGPPANEPDNGRKGRSEAEVLRDGPDYVHINYAWHTQVVGPVQVSFRGDGVPVGSQRLFSAREVRRSTGKDGKMFGLSGGLSKGPILQALYRTQSWAFSVTDATGKELVTGAFHPPDLARAVEEYRRVRAEIEALETEFRTDFQERKRGMTSCVAHESPEATI</sequence>
<reference evidence="2 3" key="1">
    <citation type="submission" date="2020-08" db="EMBL/GenBank/DDBJ databases">
        <title>Functional genomics of gut bacteria from endangered species of beetles.</title>
        <authorList>
            <person name="Carlos-Shanley C."/>
        </authorList>
    </citation>
    <scope>NUCLEOTIDE SEQUENCE [LARGE SCALE GENOMIC DNA]</scope>
    <source>
        <strain evidence="2 3">S00224</strain>
    </source>
</reference>
<keyword evidence="3" id="KW-1185">Reference proteome</keyword>
<organism evidence="2 3">
    <name type="scientific">Sphingomonas kyeonggiensis</name>
    <dbReference type="NCBI Taxonomy" id="1268553"/>
    <lineage>
        <taxon>Bacteria</taxon>
        <taxon>Pseudomonadati</taxon>
        <taxon>Pseudomonadota</taxon>
        <taxon>Alphaproteobacteria</taxon>
        <taxon>Sphingomonadales</taxon>
        <taxon>Sphingomonadaceae</taxon>
        <taxon>Sphingomonas</taxon>
    </lineage>
</organism>
<dbReference type="EMBL" id="JACHLN010000001">
    <property type="protein sequence ID" value="MBB4837429.1"/>
    <property type="molecule type" value="Genomic_DNA"/>
</dbReference>
<dbReference type="RefSeq" id="WP_184161969.1">
    <property type="nucleotide sequence ID" value="NZ_JACHLN010000001.1"/>
</dbReference>
<dbReference type="AlphaFoldDB" id="A0A7W7JY69"/>
<gene>
    <name evidence="2" type="ORF">HNP52_000480</name>
</gene>
<dbReference type="PROSITE" id="PS51257">
    <property type="entry name" value="PROKAR_LIPOPROTEIN"/>
    <property type="match status" value="1"/>
</dbReference>